<accession>A0A4S8RHJ9</accession>
<feature type="region of interest" description="Disordered" evidence="1">
    <location>
        <begin position="57"/>
        <end position="94"/>
    </location>
</feature>
<gene>
    <name evidence="2" type="ORF">BGAL_0060g00040</name>
</gene>
<feature type="compositionally biased region" description="Low complexity" evidence="1">
    <location>
        <begin position="73"/>
        <end position="84"/>
    </location>
</feature>
<keyword evidence="3" id="KW-1185">Reference proteome</keyword>
<sequence length="454" mass="51910">MLSIIRGLRTTATGNITTTTTNTTTIKITIKISLSEIYRMQIPSRLRLTFGSASPIPLRLSRPHAQPQPQPQLEPQLKPQPQSPHYSNMGLPEKSLTLHSSTPKILISPSFHNSPQILLSKEGRTKPCYSPKSLPQVDPKTGSPCHSIDKISHLTPSTPGLDVWVSGISNRKTLEMLGYPSYNSYISSPAPDPSSFPNTTSPTSRIQKSNAITRPQIPASSVLNYLLETSPKKMHININGSKRTSQVEDRSEDYAILQCIANYREPRYWVFDIEDLHCAVCCKQMRDQRRRDYEKSRRWSERVKGAWRHQHCVNSWCHGQCTHERRSHNVLARLGLVTTQKIKYLQLTTSSERMDPDILASAITVLKPFVSKLSGLEIRLVSASDSVFKSSYMWHGSRQEARRFICCFTELEEWLKEGARLEIKGLGNFGEVEEMWWDVRRKWWRIEGRVRDEK</sequence>
<protein>
    <submittedName>
        <fullName evidence="2">Uncharacterized protein</fullName>
    </submittedName>
</protein>
<comment type="caution">
    <text evidence="2">The sequence shown here is derived from an EMBL/GenBank/DDBJ whole genome shotgun (WGS) entry which is preliminary data.</text>
</comment>
<feature type="region of interest" description="Disordered" evidence="1">
    <location>
        <begin position="122"/>
        <end position="144"/>
    </location>
</feature>
<evidence type="ECO:0000313" key="2">
    <source>
        <dbReference type="EMBL" id="THV53064.1"/>
    </source>
</evidence>
<proteinExistence type="predicted"/>
<name>A0A4S8RHJ9_9HELO</name>
<evidence type="ECO:0000313" key="3">
    <source>
        <dbReference type="Proteomes" id="UP000308671"/>
    </source>
</evidence>
<reference evidence="2 3" key="1">
    <citation type="submission" date="2017-12" db="EMBL/GenBank/DDBJ databases">
        <title>Comparative genomics of Botrytis spp.</title>
        <authorList>
            <person name="Valero-Jimenez C.A."/>
            <person name="Tapia P."/>
            <person name="Veloso J."/>
            <person name="Silva-Moreno E."/>
            <person name="Staats M."/>
            <person name="Valdes J.H."/>
            <person name="Van Kan J.A.L."/>
        </authorList>
    </citation>
    <scope>NUCLEOTIDE SEQUENCE [LARGE SCALE GENOMIC DNA]</scope>
    <source>
        <strain evidence="2 3">MUCL435</strain>
    </source>
</reference>
<dbReference type="Proteomes" id="UP000308671">
    <property type="component" value="Unassembled WGS sequence"/>
</dbReference>
<evidence type="ECO:0000256" key="1">
    <source>
        <dbReference type="SAM" id="MobiDB-lite"/>
    </source>
</evidence>
<organism evidence="2 3">
    <name type="scientific">Botrytis galanthina</name>
    <dbReference type="NCBI Taxonomy" id="278940"/>
    <lineage>
        <taxon>Eukaryota</taxon>
        <taxon>Fungi</taxon>
        <taxon>Dikarya</taxon>
        <taxon>Ascomycota</taxon>
        <taxon>Pezizomycotina</taxon>
        <taxon>Leotiomycetes</taxon>
        <taxon>Helotiales</taxon>
        <taxon>Sclerotiniaceae</taxon>
        <taxon>Botrytis</taxon>
    </lineage>
</organism>
<dbReference type="OrthoDB" id="3556859at2759"/>
<dbReference type="AlphaFoldDB" id="A0A4S8RHJ9"/>
<dbReference type="EMBL" id="PQXL01000060">
    <property type="protein sequence ID" value="THV53064.1"/>
    <property type="molecule type" value="Genomic_DNA"/>
</dbReference>